<name>A0A9P5T6X8_9AGAM</name>
<protein>
    <recommendedName>
        <fullName evidence="2">carnosine N-methyltransferase</fullName>
        <ecNumber evidence="2">2.1.1.22</ecNumber>
    </recommendedName>
</protein>
<reference evidence="7" key="1">
    <citation type="submission" date="2019-10" db="EMBL/GenBank/DDBJ databases">
        <authorList>
            <consortium name="DOE Joint Genome Institute"/>
            <person name="Kuo A."/>
            <person name="Miyauchi S."/>
            <person name="Kiss E."/>
            <person name="Drula E."/>
            <person name="Kohler A."/>
            <person name="Sanchez-Garcia M."/>
            <person name="Andreopoulos B."/>
            <person name="Barry K.W."/>
            <person name="Bonito G."/>
            <person name="Buee M."/>
            <person name="Carver A."/>
            <person name="Chen C."/>
            <person name="Cichocki N."/>
            <person name="Clum A."/>
            <person name="Culley D."/>
            <person name="Crous P.W."/>
            <person name="Fauchery L."/>
            <person name="Girlanda M."/>
            <person name="Hayes R."/>
            <person name="Keri Z."/>
            <person name="LaButti K."/>
            <person name="Lipzen A."/>
            <person name="Lombard V."/>
            <person name="Magnuson J."/>
            <person name="Maillard F."/>
            <person name="Morin E."/>
            <person name="Murat C."/>
            <person name="Nolan M."/>
            <person name="Ohm R."/>
            <person name="Pangilinan J."/>
            <person name="Pereira M."/>
            <person name="Perotto S."/>
            <person name="Peter M."/>
            <person name="Riley R."/>
            <person name="Sitrit Y."/>
            <person name="Stielow B."/>
            <person name="Szollosi G."/>
            <person name="Zifcakova L."/>
            <person name="Stursova M."/>
            <person name="Spatafora J.W."/>
            <person name="Tedersoo L."/>
            <person name="Vaario L.-M."/>
            <person name="Yamada A."/>
            <person name="Yan M."/>
            <person name="Wang P."/>
            <person name="Xu J."/>
            <person name="Bruns T."/>
            <person name="Baldrian P."/>
            <person name="Vilgalys R."/>
            <person name="Henrissat B."/>
            <person name="Grigoriev I.V."/>
            <person name="Hibbett D."/>
            <person name="Nagy L.G."/>
            <person name="Martin F.M."/>
        </authorList>
    </citation>
    <scope>NUCLEOTIDE SEQUENCE</scope>
    <source>
        <strain evidence="7">Prilba</strain>
    </source>
</reference>
<dbReference type="InterPro" id="IPR029063">
    <property type="entry name" value="SAM-dependent_MTases_sf"/>
</dbReference>
<dbReference type="EC" id="2.1.1.22" evidence="2"/>
<keyword evidence="3" id="KW-0489">Methyltransferase</keyword>
<dbReference type="SMART" id="SM01296">
    <property type="entry name" value="N2227"/>
    <property type="match status" value="1"/>
</dbReference>
<dbReference type="GO" id="GO:0030735">
    <property type="term" value="F:carnosine N-methyltransferase activity"/>
    <property type="evidence" value="ECO:0007669"/>
    <property type="project" value="UniProtKB-EC"/>
</dbReference>
<dbReference type="GO" id="GO:0032259">
    <property type="term" value="P:methylation"/>
    <property type="evidence" value="ECO:0007669"/>
    <property type="project" value="UniProtKB-KW"/>
</dbReference>
<evidence type="ECO:0000256" key="2">
    <source>
        <dbReference type="ARBA" id="ARBA00012003"/>
    </source>
</evidence>
<evidence type="ECO:0000256" key="1">
    <source>
        <dbReference type="ARBA" id="ARBA00010086"/>
    </source>
</evidence>
<dbReference type="PANTHER" id="PTHR12303">
    <property type="entry name" value="CARNOSINE N-METHYLTRANSFERASE"/>
    <property type="match status" value="1"/>
</dbReference>
<dbReference type="Pfam" id="PF07942">
    <property type="entry name" value="CARME"/>
    <property type="match status" value="1"/>
</dbReference>
<dbReference type="Gene3D" id="3.40.50.150">
    <property type="entry name" value="Vaccinia Virus protein VP39"/>
    <property type="match status" value="1"/>
</dbReference>
<organism evidence="7 8">
    <name type="scientific">Russula ochroleuca</name>
    <dbReference type="NCBI Taxonomy" id="152965"/>
    <lineage>
        <taxon>Eukaryota</taxon>
        <taxon>Fungi</taxon>
        <taxon>Dikarya</taxon>
        <taxon>Basidiomycota</taxon>
        <taxon>Agaricomycotina</taxon>
        <taxon>Agaricomycetes</taxon>
        <taxon>Russulales</taxon>
        <taxon>Russulaceae</taxon>
        <taxon>Russula</taxon>
    </lineage>
</organism>
<dbReference type="PANTHER" id="PTHR12303:SF6">
    <property type="entry name" value="CARNOSINE N-METHYLTRANSFERASE"/>
    <property type="match status" value="1"/>
</dbReference>
<proteinExistence type="inferred from homology"/>
<evidence type="ECO:0000256" key="3">
    <source>
        <dbReference type="ARBA" id="ARBA00022603"/>
    </source>
</evidence>
<keyword evidence="4" id="KW-0808">Transferase</keyword>
<evidence type="ECO:0000256" key="6">
    <source>
        <dbReference type="SAM" id="MobiDB-lite"/>
    </source>
</evidence>
<dbReference type="AlphaFoldDB" id="A0A9P5T6X8"/>
<gene>
    <name evidence="7" type="ORF">DFH94DRAFT_754805</name>
</gene>
<accession>A0A9P5T6X8</accession>
<reference evidence="7" key="2">
    <citation type="journal article" date="2020" name="Nat. Commun.">
        <title>Large-scale genome sequencing of mycorrhizal fungi provides insights into the early evolution of symbiotic traits.</title>
        <authorList>
            <person name="Miyauchi S."/>
            <person name="Kiss E."/>
            <person name="Kuo A."/>
            <person name="Drula E."/>
            <person name="Kohler A."/>
            <person name="Sanchez-Garcia M."/>
            <person name="Morin E."/>
            <person name="Andreopoulos B."/>
            <person name="Barry K.W."/>
            <person name="Bonito G."/>
            <person name="Buee M."/>
            <person name="Carver A."/>
            <person name="Chen C."/>
            <person name="Cichocki N."/>
            <person name="Clum A."/>
            <person name="Culley D."/>
            <person name="Crous P.W."/>
            <person name="Fauchery L."/>
            <person name="Girlanda M."/>
            <person name="Hayes R.D."/>
            <person name="Keri Z."/>
            <person name="LaButti K."/>
            <person name="Lipzen A."/>
            <person name="Lombard V."/>
            <person name="Magnuson J."/>
            <person name="Maillard F."/>
            <person name="Murat C."/>
            <person name="Nolan M."/>
            <person name="Ohm R.A."/>
            <person name="Pangilinan J."/>
            <person name="Pereira M.F."/>
            <person name="Perotto S."/>
            <person name="Peter M."/>
            <person name="Pfister S."/>
            <person name="Riley R."/>
            <person name="Sitrit Y."/>
            <person name="Stielow J.B."/>
            <person name="Szollosi G."/>
            <person name="Zifcakova L."/>
            <person name="Stursova M."/>
            <person name="Spatafora J.W."/>
            <person name="Tedersoo L."/>
            <person name="Vaario L.M."/>
            <person name="Yamada A."/>
            <person name="Yan M."/>
            <person name="Wang P."/>
            <person name="Xu J."/>
            <person name="Bruns T."/>
            <person name="Baldrian P."/>
            <person name="Vilgalys R."/>
            <person name="Dunand C."/>
            <person name="Henrissat B."/>
            <person name="Grigoriev I.V."/>
            <person name="Hibbett D."/>
            <person name="Nagy L.G."/>
            <person name="Martin F.M."/>
        </authorList>
    </citation>
    <scope>NUCLEOTIDE SEQUENCE</scope>
    <source>
        <strain evidence="7">Prilba</strain>
    </source>
</reference>
<feature type="compositionally biased region" description="Basic and acidic residues" evidence="6">
    <location>
        <begin position="112"/>
        <end position="122"/>
    </location>
</feature>
<comment type="similarity">
    <text evidence="1">Belongs to the carnosine N-methyltransferase family.</text>
</comment>
<dbReference type="SUPFAM" id="SSF53335">
    <property type="entry name" value="S-adenosyl-L-methionine-dependent methyltransferases"/>
    <property type="match status" value="1"/>
</dbReference>
<feature type="compositionally biased region" description="Basic and acidic residues" evidence="6">
    <location>
        <begin position="136"/>
        <end position="146"/>
    </location>
</feature>
<feature type="compositionally biased region" description="Polar residues" evidence="6">
    <location>
        <begin position="152"/>
        <end position="161"/>
    </location>
</feature>
<evidence type="ECO:0000256" key="5">
    <source>
        <dbReference type="ARBA" id="ARBA00022691"/>
    </source>
</evidence>
<dbReference type="OrthoDB" id="978at2759"/>
<evidence type="ECO:0000313" key="8">
    <source>
        <dbReference type="Proteomes" id="UP000759537"/>
    </source>
</evidence>
<keyword evidence="8" id="KW-1185">Reference proteome</keyword>
<sequence length="441" mass="49728">MATRGTEKEAEEEQIHFQNVITAIQQYAPYTLAGNNRRRKDIFALPRQDQALIEQLGYKRKLAEVDDAILANAAFLNQIVANPEIFENGGPSESEAEAEEEGDGFGESLSLDESRDEARLGDGEGSSAPHNHPHPHPHEHSHDHLRTHAHGSHSNSSTGQENTRRKRRPMDFDMDKVRSTLKQLVRDWSEEGKDEREASYQPIKEALLEHFSDIPMHERHNFRVLVPGAGLGRLAYDVAKLGFSCQGNEFSHYMLLTSFFILNRTQQMHQHTIYPYVHSLSNLPNRAAMLKRVQIPDVLPSDLPPGSNFSLVAGDFEEVYGRQQGGEADPDEPSAGLWDAVLTCFFIDTAKNIVNYLRIIHRILAPGGVWVNLGPLLWHFEENTTSDPSIELDLEEVKTLAAHIGFEIKNECTIDTAYVNNKESMLGYIYHAAFWTATKKL</sequence>
<comment type="caution">
    <text evidence="7">The sequence shown here is derived from an EMBL/GenBank/DDBJ whole genome shotgun (WGS) entry which is preliminary data.</text>
</comment>
<keyword evidence="5" id="KW-0949">S-adenosyl-L-methionine</keyword>
<dbReference type="Proteomes" id="UP000759537">
    <property type="component" value="Unassembled WGS sequence"/>
</dbReference>
<dbReference type="EMBL" id="WHVB01000013">
    <property type="protein sequence ID" value="KAF8477665.1"/>
    <property type="molecule type" value="Genomic_DNA"/>
</dbReference>
<dbReference type="InterPro" id="IPR012901">
    <property type="entry name" value="CARME"/>
</dbReference>
<feature type="region of interest" description="Disordered" evidence="6">
    <location>
        <begin position="86"/>
        <end position="173"/>
    </location>
</feature>
<feature type="compositionally biased region" description="Acidic residues" evidence="6">
    <location>
        <begin position="94"/>
        <end position="104"/>
    </location>
</feature>
<evidence type="ECO:0000256" key="4">
    <source>
        <dbReference type="ARBA" id="ARBA00022679"/>
    </source>
</evidence>
<evidence type="ECO:0000313" key="7">
    <source>
        <dbReference type="EMBL" id="KAF8477665.1"/>
    </source>
</evidence>